<dbReference type="Proteomes" id="UP000035088">
    <property type="component" value="Unassembled WGS sequence"/>
</dbReference>
<dbReference type="OrthoDB" id="9148135at2"/>
<gene>
    <name evidence="1" type="ORF">GOARA_082_00420</name>
</gene>
<dbReference type="Pfam" id="PF06224">
    <property type="entry name" value="AlkZ-like"/>
    <property type="match status" value="1"/>
</dbReference>
<dbReference type="STRING" id="1073574.GOARA_082_00420"/>
<protein>
    <recommendedName>
        <fullName evidence="3">Winged helix DNA-binding domain-containing protein</fullName>
    </recommendedName>
</protein>
<keyword evidence="2" id="KW-1185">Reference proteome</keyword>
<accession>G7H729</accession>
<dbReference type="AlphaFoldDB" id="G7H729"/>
<comment type="caution">
    <text evidence="1">The sequence shown here is derived from an EMBL/GenBank/DDBJ whole genome shotgun (WGS) entry which is preliminary data.</text>
</comment>
<organism evidence="1 2">
    <name type="scientific">Gordonia araii NBRC 100433</name>
    <dbReference type="NCBI Taxonomy" id="1073574"/>
    <lineage>
        <taxon>Bacteria</taxon>
        <taxon>Bacillati</taxon>
        <taxon>Actinomycetota</taxon>
        <taxon>Actinomycetes</taxon>
        <taxon>Mycobacteriales</taxon>
        <taxon>Gordoniaceae</taxon>
        <taxon>Gordonia</taxon>
    </lineage>
</organism>
<evidence type="ECO:0000313" key="2">
    <source>
        <dbReference type="Proteomes" id="UP000035088"/>
    </source>
</evidence>
<dbReference type="PANTHER" id="PTHR38479">
    <property type="entry name" value="LMO0824 PROTEIN"/>
    <property type="match status" value="1"/>
</dbReference>
<proteinExistence type="predicted"/>
<evidence type="ECO:0000313" key="1">
    <source>
        <dbReference type="EMBL" id="GAB11654.1"/>
    </source>
</evidence>
<dbReference type="RefSeq" id="WP_007323729.1">
    <property type="nucleotide sequence ID" value="NZ_BAEE01000082.1"/>
</dbReference>
<name>G7H729_9ACTN</name>
<dbReference type="EMBL" id="BAEE01000082">
    <property type="protein sequence ID" value="GAB11654.1"/>
    <property type="molecule type" value="Genomic_DNA"/>
</dbReference>
<dbReference type="InterPro" id="IPR009351">
    <property type="entry name" value="AlkZ-like"/>
</dbReference>
<reference evidence="1 2" key="1">
    <citation type="submission" date="2011-11" db="EMBL/GenBank/DDBJ databases">
        <title>Whole genome shotgun sequence of Gordonia araii NBRC 100433.</title>
        <authorList>
            <person name="Yoshida Y."/>
            <person name="Hosoyama A."/>
            <person name="Tsuchikane K."/>
            <person name="Katsumata H."/>
            <person name="Yamazaki S."/>
            <person name="Fujita N."/>
        </authorList>
    </citation>
    <scope>NUCLEOTIDE SEQUENCE [LARGE SCALE GENOMIC DNA]</scope>
    <source>
        <strain evidence="1 2">NBRC 100433</strain>
    </source>
</reference>
<dbReference type="PANTHER" id="PTHR38479:SF2">
    <property type="entry name" value="WINGED HELIX DNA-BINDING DOMAIN-CONTAINING PROTEIN"/>
    <property type="match status" value="1"/>
</dbReference>
<evidence type="ECO:0008006" key="3">
    <source>
        <dbReference type="Google" id="ProtNLM"/>
    </source>
</evidence>
<sequence length="402" mass="44154">MPARPRITDAQRRARQWHRQLLGRHESPPTVADVADRLVALHATTASTVYLSTWARTPALKIADVDAALYAERSVVKHLGMRRTLFVTSHPVLDEVLGAVSERVAASERTNMLRDLRRSPDVDDPVAWIDEACAAALAQLANGEPQSTAQLRDAVPILGQRIVVSPEKSWGGPVAMAPRVMNYLSASGRVVRGPDDAAWYSSRITWLPMDRWLGRSPRELSVDDGHAGLIRRWLRVFGPGTETDIVWWLGSTKSAVRRALAAIDAVEVDLDDGQVGYVLPDDVDTNDPDPDDDAVALLPELDPTTMGHKQRGFYLGELEKQLFDSNGNGGTTAWWRGRVVGGWYPHENGVELALCEDVPARVERELRARGEELVAWCAPSPVPRGIYLGPIQKRGVASGRAG</sequence>